<reference evidence="1 2" key="1">
    <citation type="submission" date="2021-10" db="EMBL/GenBank/DDBJ databases">
        <authorList>
            <person name="Criscuolo A."/>
        </authorList>
    </citation>
    <scope>NUCLEOTIDE SEQUENCE [LARGE SCALE GENOMIC DNA]</scope>
    <source>
        <strain evidence="2">CIP 111899</strain>
    </source>
</reference>
<name>A0ABN8A1K1_9BACI</name>
<accession>A0ABN8A1K1</accession>
<proteinExistence type="predicted"/>
<dbReference type="Proteomes" id="UP000789423">
    <property type="component" value="Unassembled WGS sequence"/>
</dbReference>
<dbReference type="CDD" id="cd06530">
    <property type="entry name" value="S26_SPase_I"/>
    <property type="match status" value="1"/>
</dbReference>
<evidence type="ECO:0008006" key="3">
    <source>
        <dbReference type="Google" id="ProtNLM"/>
    </source>
</evidence>
<keyword evidence="2" id="KW-1185">Reference proteome</keyword>
<gene>
    <name evidence="1" type="ORF">BACCIP111899_02659</name>
</gene>
<comment type="caution">
    <text evidence="1">The sequence shown here is derived from an EMBL/GenBank/DDBJ whole genome shotgun (WGS) entry which is preliminary data.</text>
</comment>
<protein>
    <recommendedName>
        <fullName evidence="3">Signal peptidase I</fullName>
    </recommendedName>
</protein>
<evidence type="ECO:0000313" key="1">
    <source>
        <dbReference type="EMBL" id="CAG9613444.1"/>
    </source>
</evidence>
<dbReference type="EMBL" id="CAKJTI010000013">
    <property type="protein sequence ID" value="CAG9613444.1"/>
    <property type="molecule type" value="Genomic_DNA"/>
</dbReference>
<sequence>MKEHSLPVSGIKYLLQKQGWVDIPSSGVSMYPLIKEGDICRFIPLGSNETLKKGEVLLFVSNQGQLIGHRYYYNFVENGVIYYVCKGDTNVSVDSPIKKSQLIGKLVCIKKKKFQLNSQGFIVQLWGGIVLTFPSLPRGCKKYLDLRTRLRIWSKY</sequence>
<dbReference type="InterPro" id="IPR019533">
    <property type="entry name" value="Peptidase_S26"/>
</dbReference>
<evidence type="ECO:0000313" key="2">
    <source>
        <dbReference type="Proteomes" id="UP000789423"/>
    </source>
</evidence>
<dbReference type="RefSeq" id="WP_230575519.1">
    <property type="nucleotide sequence ID" value="NZ_CAKJTI010000013.1"/>
</dbReference>
<organism evidence="1 2">
    <name type="scientific">Bacillus rhizoplanae</name>
    <dbReference type="NCBI Taxonomy" id="2880966"/>
    <lineage>
        <taxon>Bacteria</taxon>
        <taxon>Bacillati</taxon>
        <taxon>Bacillota</taxon>
        <taxon>Bacilli</taxon>
        <taxon>Bacillales</taxon>
        <taxon>Bacillaceae</taxon>
        <taxon>Bacillus</taxon>
    </lineage>
</organism>